<proteinExistence type="predicted"/>
<feature type="non-terminal residue" evidence="1">
    <location>
        <position position="56"/>
    </location>
</feature>
<protein>
    <submittedName>
        <fullName evidence="1">Uncharacterized protein</fullName>
    </submittedName>
</protein>
<evidence type="ECO:0000313" key="1">
    <source>
        <dbReference type="EMBL" id="SVD71968.1"/>
    </source>
</evidence>
<dbReference type="EMBL" id="UINC01168772">
    <property type="protein sequence ID" value="SVD71968.1"/>
    <property type="molecule type" value="Genomic_DNA"/>
</dbReference>
<name>A0A382XNS2_9ZZZZ</name>
<reference evidence="1" key="1">
    <citation type="submission" date="2018-05" db="EMBL/GenBank/DDBJ databases">
        <authorList>
            <person name="Lanie J.A."/>
            <person name="Ng W.-L."/>
            <person name="Kazmierczak K.M."/>
            <person name="Andrzejewski T.M."/>
            <person name="Davidsen T.M."/>
            <person name="Wayne K.J."/>
            <person name="Tettelin H."/>
            <person name="Glass J.I."/>
            <person name="Rusch D."/>
            <person name="Podicherti R."/>
            <person name="Tsui H.-C.T."/>
            <person name="Winkler M.E."/>
        </authorList>
    </citation>
    <scope>NUCLEOTIDE SEQUENCE</scope>
</reference>
<dbReference type="AlphaFoldDB" id="A0A382XNS2"/>
<sequence length="56" mass="6665">MLMCKEKTLKEINNMPEKHRKNCLNYIIKNCSSYVVTPDENEHWLCGNTILTKWAH</sequence>
<gene>
    <name evidence="1" type="ORF">METZ01_LOCUS424822</name>
</gene>
<accession>A0A382XNS2</accession>
<organism evidence="1">
    <name type="scientific">marine metagenome</name>
    <dbReference type="NCBI Taxonomy" id="408172"/>
    <lineage>
        <taxon>unclassified sequences</taxon>
        <taxon>metagenomes</taxon>
        <taxon>ecological metagenomes</taxon>
    </lineage>
</organism>